<evidence type="ECO:0000313" key="2">
    <source>
        <dbReference type="Proteomes" id="UP001634394"/>
    </source>
</evidence>
<proteinExistence type="predicted"/>
<reference evidence="1 2" key="1">
    <citation type="submission" date="2024-11" db="EMBL/GenBank/DDBJ databases">
        <title>Chromosome-level genome assembly of the freshwater bivalve Anodonta woodiana.</title>
        <authorList>
            <person name="Chen X."/>
        </authorList>
    </citation>
    <scope>NUCLEOTIDE SEQUENCE [LARGE SCALE GENOMIC DNA]</scope>
    <source>
        <strain evidence="1">MN2024</strain>
        <tissue evidence="1">Gills</tissue>
    </source>
</reference>
<sequence length="132" mass="15253">MEEVSEMETLKNLVSIILEWMPVHLQCLHERTHKPLENWSQATLDKILIYTNVASLVGQQYVLSDELPSKIPIEGEFCQVTFYESVSGTLFQFDKETNSFHNLEQAITCLEIWKYAFMTFGNKTPSYTIGLL</sequence>
<dbReference type="Gene3D" id="3.90.70.120">
    <property type="match status" value="1"/>
</dbReference>
<gene>
    <name evidence="1" type="ORF">ACJMK2_039654</name>
</gene>
<dbReference type="AlphaFoldDB" id="A0ABD3WCP8"/>
<protein>
    <submittedName>
        <fullName evidence="1">Uncharacterized protein</fullName>
    </submittedName>
</protein>
<name>A0ABD3WCP8_SINWO</name>
<comment type="caution">
    <text evidence="1">The sequence shown here is derived from an EMBL/GenBank/DDBJ whole genome shotgun (WGS) entry which is preliminary data.</text>
</comment>
<dbReference type="Proteomes" id="UP001634394">
    <property type="component" value="Unassembled WGS sequence"/>
</dbReference>
<accession>A0ABD3WCP8</accession>
<keyword evidence="2" id="KW-1185">Reference proteome</keyword>
<evidence type="ECO:0000313" key="1">
    <source>
        <dbReference type="EMBL" id="KAL3871670.1"/>
    </source>
</evidence>
<dbReference type="EMBL" id="JBJQND010000007">
    <property type="protein sequence ID" value="KAL3871670.1"/>
    <property type="molecule type" value="Genomic_DNA"/>
</dbReference>
<organism evidence="1 2">
    <name type="scientific">Sinanodonta woodiana</name>
    <name type="common">Chinese pond mussel</name>
    <name type="synonym">Anodonta woodiana</name>
    <dbReference type="NCBI Taxonomy" id="1069815"/>
    <lineage>
        <taxon>Eukaryota</taxon>
        <taxon>Metazoa</taxon>
        <taxon>Spiralia</taxon>
        <taxon>Lophotrochozoa</taxon>
        <taxon>Mollusca</taxon>
        <taxon>Bivalvia</taxon>
        <taxon>Autobranchia</taxon>
        <taxon>Heteroconchia</taxon>
        <taxon>Palaeoheterodonta</taxon>
        <taxon>Unionida</taxon>
        <taxon>Unionoidea</taxon>
        <taxon>Unionidae</taxon>
        <taxon>Unioninae</taxon>
        <taxon>Sinanodonta</taxon>
    </lineage>
</organism>